<evidence type="ECO:0000313" key="3">
    <source>
        <dbReference type="Proteomes" id="UP000093173"/>
    </source>
</evidence>
<dbReference type="RefSeq" id="WP_065577288.1">
    <property type="nucleotide sequence ID" value="NZ_JBNGCH010000829.1"/>
</dbReference>
<feature type="region of interest" description="Disordered" evidence="1">
    <location>
        <begin position="68"/>
        <end position="90"/>
    </location>
</feature>
<evidence type="ECO:0000256" key="1">
    <source>
        <dbReference type="SAM" id="MobiDB-lite"/>
    </source>
</evidence>
<accession>A0A1B9QVP0</accession>
<dbReference type="Proteomes" id="UP000093173">
    <property type="component" value="Unassembled WGS sequence"/>
</dbReference>
<evidence type="ECO:0000313" key="2">
    <source>
        <dbReference type="EMBL" id="OCH73176.1"/>
    </source>
</evidence>
<dbReference type="EMBL" id="MAJZ01000829">
    <property type="protein sequence ID" value="OCH73176.1"/>
    <property type="molecule type" value="Genomic_DNA"/>
</dbReference>
<keyword evidence="3" id="KW-1185">Reference proteome</keyword>
<comment type="caution">
    <text evidence="2">The sequence shown here is derived from an EMBL/GenBank/DDBJ whole genome shotgun (WGS) entry which is preliminary data.</text>
</comment>
<reference evidence="3" key="1">
    <citation type="submission" date="2016-06" db="EMBL/GenBank/DDBJ databases">
        <authorList>
            <person name="Hehemann J.-H."/>
            <person name="Arevalo P."/>
            <person name="Datta M.S."/>
            <person name="Polz M.F."/>
        </authorList>
    </citation>
    <scope>NUCLEOTIDE SEQUENCE [LARGE SCALE GENOMIC DNA]</scope>
    <source>
        <strain evidence="3">9CSC122</strain>
    </source>
</reference>
<proteinExistence type="predicted"/>
<dbReference type="AlphaFoldDB" id="A0A1B9QVP0"/>
<gene>
    <name evidence="2" type="ORF">A6E14_02950</name>
</gene>
<organism evidence="2 3">
    <name type="scientific">Vibrio genomosp. F10</name>
    <dbReference type="NCBI Taxonomy" id="723171"/>
    <lineage>
        <taxon>Bacteria</taxon>
        <taxon>Pseudomonadati</taxon>
        <taxon>Pseudomonadota</taxon>
        <taxon>Gammaproteobacteria</taxon>
        <taxon>Vibrionales</taxon>
        <taxon>Vibrionaceae</taxon>
        <taxon>Vibrio</taxon>
    </lineage>
</organism>
<protein>
    <submittedName>
        <fullName evidence="2">Uncharacterized protein</fullName>
    </submittedName>
</protein>
<sequence>MVSQSIEEQLVYLFYSKGSLVNEVSGGVHSIYLHIASGLVGRNVHDDANNVQHQFLLSNSQGSVVKALSTAEGSDSRDKKTRRYTTYAER</sequence>
<name>A0A1B9QVP0_9VIBR</name>